<dbReference type="SMART" id="SM00100">
    <property type="entry name" value="cNMP"/>
    <property type="match status" value="2"/>
</dbReference>
<sequence length="636" mass="74318">MNKFIRKNSLNQQSLKEQETKRLKQFILQIEQQPSLYDTLTEEQIFGILCIILTKSSYHRTQSEIEILKKATKHIVYFQKLLEKDQGVLLWERCLRKMSYTYLSYGQTLFHEGDVGTTFYIILQGRVSIHKRILVQDEFQDKELIQLQDGQAFGELALENNEPRSASVKAILPTHLAVLEAEDYMVIKKTVINQQRQMYFEEFAKLAIFKSWKFMSIKSLFDVIKQNKYGLNHIIYKEGDLSNDVYFIQTGQFKVIKTLRIKKQVEDNQVEDDLELLKDYFAYTKPVLSNQDKIDMLYQKKKYGNLIAGDKKSIMTLKFVGAGEMFGELEILKSNDLCRQFSYVSTFESNTVYSVSKRDFLRVIQNDQPLYESLNVLNDDKLKQALAQIKAYEKNFIDQTEKQNILQRTQIKEQLNPKLLTEDDIEKNVLVKNQSQLCKISSKKKSIDKKIRELTLTLEPPKNESDSTTLLSQLYLSERHRRQKTEQQIVSISKKTPLMKKRSFETRIKYVNTTQSQDIPKLNVFICTVITKLFKNQQLKTEKTEEDLLNGKLPKSSYKEIKKNLEILSDSPRQIQKKTGSESTLSKRIHSTTSRQQTSPVTSRFKQIDKITPISFKSQLPFVLQNKYFGLASKEQ</sequence>
<dbReference type="OrthoDB" id="417078at2759"/>
<dbReference type="PROSITE" id="PS00889">
    <property type="entry name" value="CNMP_BINDING_2"/>
    <property type="match status" value="1"/>
</dbReference>
<dbReference type="PANTHER" id="PTHR11635">
    <property type="entry name" value="CAMP-DEPENDENT PROTEIN KINASE REGULATORY CHAIN"/>
    <property type="match status" value="1"/>
</dbReference>
<accession>A0A8S1XLC3</accession>
<dbReference type="PROSITE" id="PS50042">
    <property type="entry name" value="CNMP_BINDING_3"/>
    <property type="match status" value="2"/>
</dbReference>
<dbReference type="GO" id="GO:0005952">
    <property type="term" value="C:cAMP-dependent protein kinase complex"/>
    <property type="evidence" value="ECO:0007669"/>
    <property type="project" value="InterPro"/>
</dbReference>
<feature type="domain" description="Cyclic nucleotide-binding" evidence="2">
    <location>
        <begin position="208"/>
        <end position="364"/>
    </location>
</feature>
<dbReference type="FunFam" id="2.60.120.10:FF:000267">
    <property type="entry name" value="Uncharacterized protein"/>
    <property type="match status" value="1"/>
</dbReference>
<dbReference type="GO" id="GO:0004862">
    <property type="term" value="F:cAMP-dependent protein kinase inhibitor activity"/>
    <property type="evidence" value="ECO:0007669"/>
    <property type="project" value="TreeGrafter"/>
</dbReference>
<dbReference type="InterPro" id="IPR018488">
    <property type="entry name" value="cNMP-bd_CS"/>
</dbReference>
<feature type="region of interest" description="Disordered" evidence="1">
    <location>
        <begin position="572"/>
        <end position="602"/>
    </location>
</feature>
<organism evidence="3 4">
    <name type="scientific">Paramecium pentaurelia</name>
    <dbReference type="NCBI Taxonomy" id="43138"/>
    <lineage>
        <taxon>Eukaryota</taxon>
        <taxon>Sar</taxon>
        <taxon>Alveolata</taxon>
        <taxon>Ciliophora</taxon>
        <taxon>Intramacronucleata</taxon>
        <taxon>Oligohymenophorea</taxon>
        <taxon>Peniculida</taxon>
        <taxon>Parameciidae</taxon>
        <taxon>Paramecium</taxon>
    </lineage>
</organism>
<dbReference type="Proteomes" id="UP000689195">
    <property type="component" value="Unassembled WGS sequence"/>
</dbReference>
<dbReference type="AlphaFoldDB" id="A0A8S1XLC3"/>
<proteinExistence type="predicted"/>
<evidence type="ECO:0000256" key="1">
    <source>
        <dbReference type="SAM" id="MobiDB-lite"/>
    </source>
</evidence>
<protein>
    <recommendedName>
        <fullName evidence="2">Cyclic nucleotide-binding domain-containing protein</fullName>
    </recommendedName>
</protein>
<dbReference type="GO" id="GO:0034236">
    <property type="term" value="F:protein kinase A catalytic subunit binding"/>
    <property type="evidence" value="ECO:0007669"/>
    <property type="project" value="TreeGrafter"/>
</dbReference>
<comment type="caution">
    <text evidence="3">The sequence shown here is derived from an EMBL/GenBank/DDBJ whole genome shotgun (WGS) entry which is preliminary data.</text>
</comment>
<evidence type="ECO:0000313" key="3">
    <source>
        <dbReference type="EMBL" id="CAD8202220.1"/>
    </source>
</evidence>
<dbReference type="Pfam" id="PF00027">
    <property type="entry name" value="cNMP_binding"/>
    <property type="match status" value="1"/>
</dbReference>
<dbReference type="EMBL" id="CAJJDO010000130">
    <property type="protein sequence ID" value="CAD8202220.1"/>
    <property type="molecule type" value="Genomic_DNA"/>
</dbReference>
<dbReference type="GO" id="GO:0030552">
    <property type="term" value="F:cAMP binding"/>
    <property type="evidence" value="ECO:0007669"/>
    <property type="project" value="TreeGrafter"/>
</dbReference>
<evidence type="ECO:0000313" key="4">
    <source>
        <dbReference type="Proteomes" id="UP000689195"/>
    </source>
</evidence>
<name>A0A8S1XLC3_9CILI</name>
<dbReference type="CDD" id="cd00038">
    <property type="entry name" value="CAP_ED"/>
    <property type="match status" value="2"/>
</dbReference>
<evidence type="ECO:0000259" key="2">
    <source>
        <dbReference type="PROSITE" id="PS50042"/>
    </source>
</evidence>
<keyword evidence="4" id="KW-1185">Reference proteome</keyword>
<dbReference type="PANTHER" id="PTHR11635:SF152">
    <property type="entry name" value="CAMP-DEPENDENT PROTEIN KINASE TYPE I REGULATORY SUBUNIT-RELATED"/>
    <property type="match status" value="1"/>
</dbReference>
<feature type="domain" description="Cyclic nucleotide-binding" evidence="2">
    <location>
        <begin position="95"/>
        <end position="205"/>
    </location>
</feature>
<gene>
    <name evidence="3" type="ORF">PPENT_87.1.T1300102</name>
</gene>
<dbReference type="InterPro" id="IPR000595">
    <property type="entry name" value="cNMP-bd_dom"/>
</dbReference>
<dbReference type="GO" id="GO:0005829">
    <property type="term" value="C:cytosol"/>
    <property type="evidence" value="ECO:0007669"/>
    <property type="project" value="TreeGrafter"/>
</dbReference>
<dbReference type="InterPro" id="IPR050503">
    <property type="entry name" value="cAMP-dep_PK_reg_su-like"/>
</dbReference>
<reference evidence="3" key="1">
    <citation type="submission" date="2021-01" db="EMBL/GenBank/DDBJ databases">
        <authorList>
            <consortium name="Genoscope - CEA"/>
            <person name="William W."/>
        </authorList>
    </citation>
    <scope>NUCLEOTIDE SEQUENCE</scope>
</reference>